<organism evidence="7 8">
    <name type="scientific">Caenorhabditis tropicalis</name>
    <dbReference type="NCBI Taxonomy" id="1561998"/>
    <lineage>
        <taxon>Eukaryota</taxon>
        <taxon>Metazoa</taxon>
        <taxon>Ecdysozoa</taxon>
        <taxon>Nematoda</taxon>
        <taxon>Chromadorea</taxon>
        <taxon>Rhabditida</taxon>
        <taxon>Rhabditina</taxon>
        <taxon>Rhabditomorpha</taxon>
        <taxon>Rhabditoidea</taxon>
        <taxon>Rhabditidae</taxon>
        <taxon>Peloderinae</taxon>
        <taxon>Caenorhabditis</taxon>
    </lineage>
</organism>
<comment type="function">
    <text evidence="6">Catalyzes the hydrolysis of queuosine 5'-phosphate, releasing the nucleobase queuine (q). Is required for salvage of queuine from exogenous queuosine (Q) that is imported and then converted to queuosine 5'-phosphate intracellularly.</text>
</comment>
<evidence type="ECO:0000313" key="8">
    <source>
        <dbReference type="WBParaSite" id="Csp11.Scaffold630.g17348.t1"/>
    </source>
</evidence>
<dbReference type="Proteomes" id="UP000095282">
    <property type="component" value="Unplaced"/>
</dbReference>
<name>A0A1I7UM56_9PELO</name>
<dbReference type="EC" id="3.2.2.-" evidence="6"/>
<evidence type="ECO:0000256" key="6">
    <source>
        <dbReference type="RuleBase" id="RU365002"/>
    </source>
</evidence>
<comment type="similarity">
    <text evidence="2 6">Belongs to the QNG1 protein family.</text>
</comment>
<evidence type="ECO:0000313" key="7">
    <source>
        <dbReference type="Proteomes" id="UP000095282"/>
    </source>
</evidence>
<dbReference type="GO" id="GO:0006400">
    <property type="term" value="P:tRNA modification"/>
    <property type="evidence" value="ECO:0007669"/>
    <property type="project" value="TreeGrafter"/>
</dbReference>
<dbReference type="PANTHER" id="PTHR21314:SF0">
    <property type="entry name" value="QUEUOSINE 5'-PHOSPHATE N-GLYCOSYLASE_HYDROLASE"/>
    <property type="match status" value="1"/>
</dbReference>
<dbReference type="WBParaSite" id="Csp11.Scaffold630.g17348.t1">
    <property type="protein sequence ID" value="Csp11.Scaffold630.g17348.t1"/>
    <property type="gene ID" value="Csp11.Scaffold630.g17348"/>
</dbReference>
<dbReference type="PANTHER" id="PTHR21314">
    <property type="entry name" value="QUEUOSINE 5'-PHOSPHATE N-GLYCOSYLASE_HYDROLASE-RELATED"/>
    <property type="match status" value="1"/>
</dbReference>
<keyword evidence="7" id="KW-1185">Reference proteome</keyword>
<protein>
    <recommendedName>
        <fullName evidence="3 6">Queuosine 5'-phosphate N-glycosylase/hydrolase</fullName>
        <ecNumber evidence="6">3.2.2.-</ecNumber>
    </recommendedName>
    <alternativeName>
        <fullName evidence="4 6">Queuosine-nucleotide N-glycosylase/hydrolase</fullName>
    </alternativeName>
</protein>
<dbReference type="STRING" id="1561998.A0A1I7UM56"/>
<dbReference type="eggNOG" id="KOG2524">
    <property type="taxonomic scope" value="Eukaryota"/>
</dbReference>
<keyword evidence="1 6" id="KW-0378">Hydrolase</keyword>
<reference evidence="8" key="1">
    <citation type="submission" date="2016-11" db="UniProtKB">
        <authorList>
            <consortium name="WormBaseParasite"/>
        </authorList>
    </citation>
    <scope>IDENTIFICATION</scope>
</reference>
<dbReference type="Pfam" id="PF10343">
    <property type="entry name" value="Q_salvage"/>
    <property type="match status" value="1"/>
</dbReference>
<dbReference type="GO" id="GO:0016787">
    <property type="term" value="F:hydrolase activity"/>
    <property type="evidence" value="ECO:0007669"/>
    <property type="project" value="UniProtKB-KW"/>
</dbReference>
<evidence type="ECO:0000256" key="1">
    <source>
        <dbReference type="ARBA" id="ARBA00022801"/>
    </source>
</evidence>
<evidence type="ECO:0000256" key="2">
    <source>
        <dbReference type="ARBA" id="ARBA00035119"/>
    </source>
</evidence>
<dbReference type="InterPro" id="IPR019438">
    <property type="entry name" value="Q_salvage"/>
</dbReference>
<comment type="catalytic activity">
    <reaction evidence="5 6">
        <text>queuosine 5'-phosphate + H2O = queuine + D-ribose 5-phosphate</text>
        <dbReference type="Rhea" id="RHEA:75387"/>
        <dbReference type="ChEBI" id="CHEBI:15377"/>
        <dbReference type="ChEBI" id="CHEBI:17433"/>
        <dbReference type="ChEBI" id="CHEBI:78346"/>
        <dbReference type="ChEBI" id="CHEBI:194371"/>
    </reaction>
    <physiologicalReaction direction="left-to-right" evidence="5 6">
        <dbReference type="Rhea" id="RHEA:75388"/>
    </physiologicalReaction>
</comment>
<dbReference type="AlphaFoldDB" id="A0A1I7UM56"/>
<accession>A0A1I7UM56</accession>
<evidence type="ECO:0000256" key="4">
    <source>
        <dbReference type="ARBA" id="ARBA00035393"/>
    </source>
</evidence>
<sequence length="344" mass="38304">MIVDGVLSPSESGKFIVEHGSLVKINRDGVGKVAVQILEAAKDGSIKEALFLSPELHPKSGDKDAVQWVFLVDTINFSFWPDEGKHYDVSWGGKSYTGYFSACAAVNKAIAAGIPVLSAKWMKNATTEIIDEIFKSDSGHSIPLLEERVKAINDSGRVLLEKFDGEFYNCVVKSEKSAQKLLQLIVENFESFRDFAEFNGQKVSLLKRAQILVADVYGSLQGHDEVGDFNDISTITMFADYRVPQALAYLGALDYSQDLLNQIGEGKRLENGSKAEVELRGASIAVCDEIVAKMNQLRAEDLRFADVREVTAMEVDVFVWGYRRLHAADVEKQVPFHRTRCIYY</sequence>
<evidence type="ECO:0000256" key="5">
    <source>
        <dbReference type="ARBA" id="ARBA00048204"/>
    </source>
</evidence>
<evidence type="ECO:0000256" key="3">
    <source>
        <dbReference type="ARBA" id="ARBA00035306"/>
    </source>
</evidence>
<proteinExistence type="inferred from homology"/>